<keyword evidence="2" id="KW-0732">Signal</keyword>
<reference evidence="3 4" key="1">
    <citation type="journal article" date="2016" name="Mol. Biol. Evol.">
        <title>Comparative Genomics of Early-Diverging Mushroom-Forming Fungi Provides Insights into the Origins of Lignocellulose Decay Capabilities.</title>
        <authorList>
            <person name="Nagy L.G."/>
            <person name="Riley R."/>
            <person name="Tritt A."/>
            <person name="Adam C."/>
            <person name="Daum C."/>
            <person name="Floudas D."/>
            <person name="Sun H."/>
            <person name="Yadav J.S."/>
            <person name="Pangilinan J."/>
            <person name="Larsson K.H."/>
            <person name="Matsuura K."/>
            <person name="Barry K."/>
            <person name="Labutti K."/>
            <person name="Kuo R."/>
            <person name="Ohm R.A."/>
            <person name="Bhattacharya S.S."/>
            <person name="Shirouzu T."/>
            <person name="Yoshinaga Y."/>
            <person name="Martin F.M."/>
            <person name="Grigoriev I.V."/>
            <person name="Hibbett D.S."/>
        </authorList>
    </citation>
    <scope>NUCLEOTIDE SEQUENCE [LARGE SCALE GENOMIC DNA]</scope>
    <source>
        <strain evidence="3 4">HHB12029</strain>
    </source>
</reference>
<evidence type="ECO:0000313" key="3">
    <source>
        <dbReference type="EMBL" id="KZV97541.1"/>
    </source>
</evidence>
<sequence length="185" mass="19151">MSRAYAVVLALVAFSMFAVASPLSETKEMALAQRHNGVDSLDCILNVLIDLKVQIIAILDQIKLLKGKGDCSGLIGQIIVLINGALAAIVEIGVVVNLSDTVKIGVIAKVCADILIAIQAHIGVFAKIAVNVAAVVQLDLCLQAFLVQLNVCIVGVLSVIAPLCAGISVHVNLVLSVVLGVLGLL</sequence>
<keyword evidence="1" id="KW-1133">Transmembrane helix</keyword>
<feature type="transmembrane region" description="Helical" evidence="1">
    <location>
        <begin position="140"/>
        <end position="161"/>
    </location>
</feature>
<dbReference type="Proteomes" id="UP000077266">
    <property type="component" value="Unassembled WGS sequence"/>
</dbReference>
<feature type="chain" id="PRO_5007861506" description="Transmembrane protein" evidence="2">
    <location>
        <begin position="21"/>
        <end position="185"/>
    </location>
</feature>
<evidence type="ECO:0000313" key="4">
    <source>
        <dbReference type="Proteomes" id="UP000077266"/>
    </source>
</evidence>
<feature type="transmembrane region" description="Helical" evidence="1">
    <location>
        <begin position="74"/>
        <end position="98"/>
    </location>
</feature>
<dbReference type="AlphaFoldDB" id="A0A165L920"/>
<dbReference type="OrthoDB" id="3229612at2759"/>
<feature type="signal peptide" evidence="2">
    <location>
        <begin position="1"/>
        <end position="20"/>
    </location>
</feature>
<keyword evidence="1" id="KW-0472">Membrane</keyword>
<name>A0A165L920_EXIGL</name>
<evidence type="ECO:0008006" key="5">
    <source>
        <dbReference type="Google" id="ProtNLM"/>
    </source>
</evidence>
<protein>
    <recommendedName>
        <fullName evidence="5">Transmembrane protein</fullName>
    </recommendedName>
</protein>
<gene>
    <name evidence="3" type="ORF">EXIGLDRAFT_832798</name>
</gene>
<evidence type="ECO:0000256" key="1">
    <source>
        <dbReference type="SAM" id="Phobius"/>
    </source>
</evidence>
<keyword evidence="4" id="KW-1185">Reference proteome</keyword>
<feature type="transmembrane region" description="Helical" evidence="1">
    <location>
        <begin position="104"/>
        <end position="128"/>
    </location>
</feature>
<evidence type="ECO:0000256" key="2">
    <source>
        <dbReference type="SAM" id="SignalP"/>
    </source>
</evidence>
<dbReference type="InParanoid" id="A0A165L920"/>
<proteinExistence type="predicted"/>
<accession>A0A165L920</accession>
<dbReference type="EMBL" id="KV425929">
    <property type="protein sequence ID" value="KZV97541.1"/>
    <property type="molecule type" value="Genomic_DNA"/>
</dbReference>
<keyword evidence="1" id="KW-0812">Transmembrane</keyword>
<organism evidence="3 4">
    <name type="scientific">Exidia glandulosa HHB12029</name>
    <dbReference type="NCBI Taxonomy" id="1314781"/>
    <lineage>
        <taxon>Eukaryota</taxon>
        <taxon>Fungi</taxon>
        <taxon>Dikarya</taxon>
        <taxon>Basidiomycota</taxon>
        <taxon>Agaricomycotina</taxon>
        <taxon>Agaricomycetes</taxon>
        <taxon>Auriculariales</taxon>
        <taxon>Exidiaceae</taxon>
        <taxon>Exidia</taxon>
    </lineage>
</organism>